<sequence>MFRLLKKTPTPPTSFRLSSIIINTPKRHIRMDSKTYGVSKNGITMKVDLNEKEAKICNVLQGVSSFIAQERPELPIIESRIAGGWVRDKLLGKECHDLDIAINDMMGYEFATYVNKYLESQGVPTRSIAKIDSNPEKSKHLETATTKLFDQEVDFCNLRTEIYEEGSRIPLQITFGTPTEDAYRRDITINSLFYNVNSHQVEDFTEQGIPDLIKGLIRTPLEPFETFRDDPLRVIRCIRFSSRFNFDMVPELCQAAKHPEIKSALIHKISRERIGIEFDKMITGPYPLLSLQLIHQLDLYSIIMAPPQIIKSGTVGDALSAVQAVGILQWLQQNDGLRATSDDEKRSLVLTASVLPYYGAVSEFKKRDIPAVQLVLRDSIKTNNTDIATVNTIFRGVDKLKHMADNNMNQPVKRSELGMLIRDLGALWQTAIKMTAVKELLETYPDLNWSLDPTAIDRQTGNAICEKYNALIQAAKDYQITDCYTWKHMVDGKRAAQVVGVKTGPVVTELLKVQMTWQLEHPNGTKEECEQAIKAYWDSK</sequence>
<proteinExistence type="inferred from homology"/>
<dbReference type="Pfam" id="PF01743">
    <property type="entry name" value="PolyA_pol"/>
    <property type="match status" value="1"/>
</dbReference>
<dbReference type="CDD" id="cd05398">
    <property type="entry name" value="NT_ClassII-CCAase"/>
    <property type="match status" value="1"/>
</dbReference>
<keyword evidence="3" id="KW-0547">Nucleotide-binding</keyword>
<gene>
    <name evidence="8" type="primary">LSC1_1</name>
    <name evidence="8" type="ORF">ATC70_005292</name>
</gene>
<dbReference type="SUPFAM" id="SSF81891">
    <property type="entry name" value="Poly A polymerase C-terminal region-like"/>
    <property type="match status" value="1"/>
</dbReference>
<dbReference type="GO" id="GO:0052927">
    <property type="term" value="F:CC tRNA cytidylyltransferase activity"/>
    <property type="evidence" value="ECO:0007669"/>
    <property type="project" value="TreeGrafter"/>
</dbReference>
<reference evidence="8 9" key="1">
    <citation type="submission" date="2022-11" db="EMBL/GenBank/DDBJ databases">
        <title>Mucor velutinosus strain NIH1002 WGS.</title>
        <authorList>
            <person name="Subramanian P."/>
            <person name="Mullikin J.C."/>
            <person name="Segre J.A."/>
            <person name="Zelazny A.M."/>
        </authorList>
    </citation>
    <scope>NUCLEOTIDE SEQUENCE [LARGE SCALE GENOMIC DNA]</scope>
    <source>
        <strain evidence="8 9">NIH1002</strain>
    </source>
</reference>
<dbReference type="PANTHER" id="PTHR13734:SF5">
    <property type="entry name" value="CCA TRNA NUCLEOTIDYLTRANSFERASE, MITOCHONDRIAL"/>
    <property type="match status" value="1"/>
</dbReference>
<dbReference type="EMBL" id="JASEJX010000033">
    <property type="protein sequence ID" value="KAK4510857.1"/>
    <property type="molecule type" value="Genomic_DNA"/>
</dbReference>
<evidence type="ECO:0000259" key="6">
    <source>
        <dbReference type="Pfam" id="PF01743"/>
    </source>
</evidence>
<dbReference type="AlphaFoldDB" id="A0AAN7D4X6"/>
<comment type="caution">
    <text evidence="8">The sequence shown here is derived from an EMBL/GenBank/DDBJ whole genome shotgun (WGS) entry which is preliminary data.</text>
</comment>
<evidence type="ECO:0000256" key="2">
    <source>
        <dbReference type="ARBA" id="ARBA00022679"/>
    </source>
</evidence>
<dbReference type="Proteomes" id="UP001304243">
    <property type="component" value="Unassembled WGS sequence"/>
</dbReference>
<feature type="domain" description="tRNA nucleotidyltransferase/poly(A) polymerase RNA and SrmB- binding" evidence="7">
    <location>
        <begin position="263"/>
        <end position="304"/>
    </location>
</feature>
<dbReference type="GO" id="GO:0016874">
    <property type="term" value="F:ligase activity"/>
    <property type="evidence" value="ECO:0007669"/>
    <property type="project" value="UniProtKB-KW"/>
</dbReference>
<evidence type="ECO:0000256" key="5">
    <source>
        <dbReference type="RuleBase" id="RU003953"/>
    </source>
</evidence>
<dbReference type="GO" id="GO:0003723">
    <property type="term" value="F:RNA binding"/>
    <property type="evidence" value="ECO:0007669"/>
    <property type="project" value="UniProtKB-KW"/>
</dbReference>
<name>A0AAN7D4X6_9FUNG</name>
<evidence type="ECO:0000256" key="3">
    <source>
        <dbReference type="ARBA" id="ARBA00022741"/>
    </source>
</evidence>
<evidence type="ECO:0000313" key="8">
    <source>
        <dbReference type="EMBL" id="KAK4510857.1"/>
    </source>
</evidence>
<keyword evidence="2 5" id="KW-0808">Transferase</keyword>
<dbReference type="InterPro" id="IPR002646">
    <property type="entry name" value="PolA_pol_head_dom"/>
</dbReference>
<dbReference type="PANTHER" id="PTHR13734">
    <property type="entry name" value="TRNA-NUCLEOTIDYLTRANSFERASE"/>
    <property type="match status" value="1"/>
</dbReference>
<dbReference type="InterPro" id="IPR043519">
    <property type="entry name" value="NT_sf"/>
</dbReference>
<accession>A0AAN7D4X6</accession>
<evidence type="ECO:0000259" key="7">
    <source>
        <dbReference type="Pfam" id="PF12627"/>
    </source>
</evidence>
<evidence type="ECO:0000256" key="1">
    <source>
        <dbReference type="ARBA" id="ARBA00007265"/>
    </source>
</evidence>
<evidence type="ECO:0000313" key="9">
    <source>
        <dbReference type="Proteomes" id="UP001304243"/>
    </source>
</evidence>
<organism evidence="8 9">
    <name type="scientific">Mucor velutinosus</name>
    <dbReference type="NCBI Taxonomy" id="708070"/>
    <lineage>
        <taxon>Eukaryota</taxon>
        <taxon>Fungi</taxon>
        <taxon>Fungi incertae sedis</taxon>
        <taxon>Mucoromycota</taxon>
        <taxon>Mucoromycotina</taxon>
        <taxon>Mucoromycetes</taxon>
        <taxon>Mucorales</taxon>
        <taxon>Mucorineae</taxon>
        <taxon>Mucoraceae</taxon>
        <taxon>Mucor</taxon>
    </lineage>
</organism>
<dbReference type="GO" id="GO:0001680">
    <property type="term" value="P:tRNA 3'-terminal CCA addition"/>
    <property type="evidence" value="ECO:0007669"/>
    <property type="project" value="TreeGrafter"/>
</dbReference>
<dbReference type="Gene3D" id="3.30.460.10">
    <property type="entry name" value="Beta Polymerase, domain 2"/>
    <property type="match status" value="1"/>
</dbReference>
<evidence type="ECO:0000256" key="4">
    <source>
        <dbReference type="ARBA" id="ARBA00022884"/>
    </source>
</evidence>
<protein>
    <submittedName>
        <fullName evidence="8">Ligase of succinyl-coa</fullName>
    </submittedName>
</protein>
<feature type="domain" description="Poly A polymerase head" evidence="6">
    <location>
        <begin position="80"/>
        <end position="218"/>
    </location>
</feature>
<dbReference type="GO" id="GO:0005739">
    <property type="term" value="C:mitochondrion"/>
    <property type="evidence" value="ECO:0007669"/>
    <property type="project" value="UniProtKB-ARBA"/>
</dbReference>
<dbReference type="RefSeq" id="XP_064677523.1">
    <property type="nucleotide sequence ID" value="XM_064824587.1"/>
</dbReference>
<dbReference type="GO" id="GO:0052929">
    <property type="term" value="F:ATP:3'-cytidine-cytidine-tRNA adenylyltransferase activity"/>
    <property type="evidence" value="ECO:0007669"/>
    <property type="project" value="TreeGrafter"/>
</dbReference>
<dbReference type="Pfam" id="PF12627">
    <property type="entry name" value="PolyA_pol_RNAbd"/>
    <property type="match status" value="1"/>
</dbReference>
<dbReference type="GeneID" id="89948978"/>
<dbReference type="InterPro" id="IPR032828">
    <property type="entry name" value="PolyA_RNA-bd"/>
</dbReference>
<keyword evidence="8" id="KW-0436">Ligase</keyword>
<dbReference type="Gene3D" id="1.10.3090.10">
    <property type="entry name" value="cca-adding enzyme, domain 2"/>
    <property type="match status" value="1"/>
</dbReference>
<keyword evidence="9" id="KW-1185">Reference proteome</keyword>
<dbReference type="SUPFAM" id="SSF81301">
    <property type="entry name" value="Nucleotidyltransferase"/>
    <property type="match status" value="1"/>
</dbReference>
<keyword evidence="4 5" id="KW-0694">RNA-binding</keyword>
<comment type="similarity">
    <text evidence="1 5">Belongs to the tRNA nucleotidyltransferase/poly(A) polymerase family.</text>
</comment>
<dbReference type="GO" id="GO:0000166">
    <property type="term" value="F:nucleotide binding"/>
    <property type="evidence" value="ECO:0007669"/>
    <property type="project" value="UniProtKB-KW"/>
</dbReference>
<dbReference type="FunFam" id="3.30.460.10:FF:000019">
    <property type="entry name" value="tRNA nucleotidyltransferase cca2"/>
    <property type="match status" value="1"/>
</dbReference>